<reference evidence="2 3" key="1">
    <citation type="submission" date="2016-11" db="EMBL/GenBank/DDBJ databases">
        <authorList>
            <person name="Jaros S."/>
            <person name="Januszkiewicz K."/>
            <person name="Wedrychowicz H."/>
        </authorList>
    </citation>
    <scope>NUCLEOTIDE SEQUENCE [LARGE SCALE GENOMIC DNA]</scope>
    <source>
        <strain evidence="2 3">DSM 15970</strain>
    </source>
</reference>
<dbReference type="Proteomes" id="UP000184342">
    <property type="component" value="Unassembled WGS sequence"/>
</dbReference>
<feature type="transmembrane region" description="Helical" evidence="1">
    <location>
        <begin position="7"/>
        <end position="28"/>
    </location>
</feature>
<dbReference type="InterPro" id="IPR021354">
    <property type="entry name" value="DUF2975"/>
</dbReference>
<gene>
    <name evidence="2" type="ORF">SAMN02745691_02007</name>
</gene>
<accession>A0A1M6JII8</accession>
<protein>
    <recommendedName>
        <fullName evidence="4">DUF2975 domain-containing protein</fullName>
    </recommendedName>
</protein>
<keyword evidence="1" id="KW-0472">Membrane</keyword>
<proteinExistence type="predicted"/>
<evidence type="ECO:0000313" key="2">
    <source>
        <dbReference type="EMBL" id="SHJ46473.1"/>
    </source>
</evidence>
<dbReference type="OrthoDB" id="1100174at2"/>
<dbReference type="RefSeq" id="WP_073994273.1">
    <property type="nucleotide sequence ID" value="NZ_FQYT01000022.1"/>
</dbReference>
<dbReference type="Pfam" id="PF11188">
    <property type="entry name" value="DUF2975"/>
    <property type="match status" value="1"/>
</dbReference>
<feature type="transmembrane region" description="Helical" evidence="1">
    <location>
        <begin position="48"/>
        <end position="72"/>
    </location>
</feature>
<name>A0A1M6JII8_9FIRM</name>
<evidence type="ECO:0000256" key="1">
    <source>
        <dbReference type="SAM" id="Phobius"/>
    </source>
</evidence>
<evidence type="ECO:0000313" key="3">
    <source>
        <dbReference type="Proteomes" id="UP000184342"/>
    </source>
</evidence>
<feature type="transmembrane region" description="Helical" evidence="1">
    <location>
        <begin position="119"/>
        <end position="146"/>
    </location>
</feature>
<dbReference type="EMBL" id="FQYT01000022">
    <property type="protein sequence ID" value="SHJ46473.1"/>
    <property type="molecule type" value="Genomic_DNA"/>
</dbReference>
<keyword evidence="3" id="KW-1185">Reference proteome</keyword>
<keyword evidence="1" id="KW-0812">Transmembrane</keyword>
<feature type="transmembrane region" description="Helical" evidence="1">
    <location>
        <begin position="93"/>
        <end position="113"/>
    </location>
</feature>
<organism evidence="2 3">
    <name type="scientific">Parasporobacterium paucivorans DSM 15970</name>
    <dbReference type="NCBI Taxonomy" id="1122934"/>
    <lineage>
        <taxon>Bacteria</taxon>
        <taxon>Bacillati</taxon>
        <taxon>Bacillota</taxon>
        <taxon>Clostridia</taxon>
        <taxon>Lachnospirales</taxon>
        <taxon>Lachnospiraceae</taxon>
        <taxon>Parasporobacterium</taxon>
    </lineage>
</organism>
<keyword evidence="1" id="KW-1133">Transmembrane helix</keyword>
<evidence type="ECO:0008006" key="4">
    <source>
        <dbReference type="Google" id="ProtNLM"/>
    </source>
</evidence>
<dbReference type="STRING" id="1122934.SAMN02745691_02007"/>
<dbReference type="AlphaFoldDB" id="A0A1M6JII8"/>
<sequence>MKHSSTIFLKAVVLLIGLPVLAICIFWLPGLADIYDGKDSEAAYVLYPVFICAYASAISFFFALYQAFRLLGYIDKNTAFSSLSVKALKKIKFSAVAIGVLYGACMPFLYFIAEADDAPGLIVIGLVIIFASAVIAAFAAVLEMLLKSAMEIKMENDLTV</sequence>